<dbReference type="AlphaFoldDB" id="A0A3R9DTG7"/>
<name>A0A3R9DTG7_9BACI</name>
<comment type="caution">
    <text evidence="2">The sequence shown here is derived from an EMBL/GenBank/DDBJ whole genome shotgun (WGS) entry which is preliminary data.</text>
</comment>
<dbReference type="PANTHER" id="PTHR30383:SF5">
    <property type="entry name" value="SGNH HYDROLASE-TYPE ESTERASE DOMAIN-CONTAINING PROTEIN"/>
    <property type="match status" value="1"/>
</dbReference>
<evidence type="ECO:0000313" key="3">
    <source>
        <dbReference type="Proteomes" id="UP000279911"/>
    </source>
</evidence>
<evidence type="ECO:0000313" key="2">
    <source>
        <dbReference type="EMBL" id="RSD27016.1"/>
    </source>
</evidence>
<dbReference type="Proteomes" id="UP000279911">
    <property type="component" value="Unassembled WGS sequence"/>
</dbReference>
<feature type="domain" description="SGNH hydrolase-type esterase" evidence="1">
    <location>
        <begin position="37"/>
        <end position="226"/>
    </location>
</feature>
<dbReference type="Gene3D" id="3.40.50.1110">
    <property type="entry name" value="SGNH hydrolase"/>
    <property type="match status" value="1"/>
</dbReference>
<dbReference type="GO" id="GO:0004622">
    <property type="term" value="F:phosphatidylcholine lysophospholipase activity"/>
    <property type="evidence" value="ECO:0007669"/>
    <property type="project" value="TreeGrafter"/>
</dbReference>
<reference evidence="3" key="1">
    <citation type="submission" date="2018-12" db="EMBL/GenBank/DDBJ databases">
        <title>Bacillus chawlae sp. nov., Bacillus glennii sp. nov., and Bacillus saganii sp. nov. Isolated from the Vehicle Assembly Building at Kennedy Space Center where the Viking Spacecraft were Assembled.</title>
        <authorList>
            <person name="Seuylemezian A."/>
            <person name="Vaishampayan P."/>
        </authorList>
    </citation>
    <scope>NUCLEOTIDE SEQUENCE [LARGE SCALE GENOMIC DNA]</scope>
    <source>
        <strain evidence="3">DSM 13966</strain>
    </source>
</reference>
<dbReference type="EMBL" id="RSFW01000013">
    <property type="protein sequence ID" value="RSD27016.1"/>
    <property type="molecule type" value="Genomic_DNA"/>
</dbReference>
<gene>
    <name evidence="2" type="ORF">EJA10_10750</name>
</gene>
<dbReference type="RefSeq" id="WP_125480007.1">
    <property type="nucleotide sequence ID" value="NZ_RSFW01000013.1"/>
</dbReference>
<dbReference type="InterPro" id="IPR036514">
    <property type="entry name" value="SGNH_hydro_sf"/>
</dbReference>
<organism evidence="2 3">
    <name type="scientific">Mesobacillus subterraneus</name>
    <dbReference type="NCBI Taxonomy" id="285983"/>
    <lineage>
        <taxon>Bacteria</taxon>
        <taxon>Bacillati</taxon>
        <taxon>Bacillota</taxon>
        <taxon>Bacilli</taxon>
        <taxon>Bacillales</taxon>
        <taxon>Bacillaceae</taxon>
        <taxon>Mesobacillus</taxon>
    </lineage>
</organism>
<proteinExistence type="predicted"/>
<sequence>MFLSKKITGFLIAGSLLVGLPGGVMAKPEKKVADLVVLGDSLAAGWTPYGEKGPGYGEFLKSRFEQSQYTGDLDNHGVPGYVSAQLLKDVLTREDVKQSIRGAEVITMDIGANDLLRAIKTNDPAKIQSALGEVQSNLFLILKTIDELNPHADVYVMGYYNPFPYLPEEQQASLRPMLGALNQTIETIAKINGDTFVPTEKVIAKHFETYLPNPNDIHLSEEGYRIVAKEFWKAIDRSLN</sequence>
<dbReference type="SUPFAM" id="SSF52266">
    <property type="entry name" value="SGNH hydrolase"/>
    <property type="match status" value="1"/>
</dbReference>
<dbReference type="Pfam" id="PF13472">
    <property type="entry name" value="Lipase_GDSL_2"/>
    <property type="match status" value="1"/>
</dbReference>
<dbReference type="InterPro" id="IPR051532">
    <property type="entry name" value="Ester_Hydrolysis_Enzymes"/>
</dbReference>
<dbReference type="InterPro" id="IPR013830">
    <property type="entry name" value="SGNH_hydro"/>
</dbReference>
<dbReference type="OrthoDB" id="1815486at2"/>
<evidence type="ECO:0000259" key="1">
    <source>
        <dbReference type="Pfam" id="PF13472"/>
    </source>
</evidence>
<dbReference type="PANTHER" id="PTHR30383">
    <property type="entry name" value="THIOESTERASE 1/PROTEASE 1/LYSOPHOSPHOLIPASE L1"/>
    <property type="match status" value="1"/>
</dbReference>
<accession>A0A3R9DTG7</accession>
<protein>
    <recommendedName>
        <fullName evidence="1">SGNH hydrolase-type esterase domain-containing protein</fullName>
    </recommendedName>
</protein>